<comment type="caution">
    <text evidence="1">The sequence shown here is derived from an EMBL/GenBank/DDBJ whole genome shotgun (WGS) entry which is preliminary data.</text>
</comment>
<name>A0A2P8D6Z6_9ACTN</name>
<evidence type="ECO:0000313" key="1">
    <source>
        <dbReference type="EMBL" id="PSK92978.1"/>
    </source>
</evidence>
<dbReference type="Proteomes" id="UP000243528">
    <property type="component" value="Unassembled WGS sequence"/>
</dbReference>
<evidence type="ECO:0000313" key="2">
    <source>
        <dbReference type="Proteomes" id="UP000243528"/>
    </source>
</evidence>
<dbReference type="AlphaFoldDB" id="A0A2P8D6Z6"/>
<reference evidence="1 2" key="1">
    <citation type="submission" date="2018-03" db="EMBL/GenBank/DDBJ databases">
        <title>Genomic Encyclopedia of Archaeal and Bacterial Type Strains, Phase II (KMG-II): from individual species to whole genera.</title>
        <authorList>
            <person name="Goeker M."/>
        </authorList>
    </citation>
    <scope>NUCLEOTIDE SEQUENCE [LARGE SCALE GENOMIC DNA]</scope>
    <source>
        <strain evidence="1 2">DSM 45211</strain>
    </source>
</reference>
<protein>
    <submittedName>
        <fullName evidence="1">Uncharacterized protein</fullName>
    </submittedName>
</protein>
<sequence>MVVGPDEPYGRHAAADMEAEHWAHLAGILRRQGVLANADELSRLPHHVELSERLQTRITST</sequence>
<proteinExistence type="predicted"/>
<gene>
    <name evidence="1" type="ORF">CLV30_1313</name>
</gene>
<dbReference type="EMBL" id="PYGE01000031">
    <property type="protein sequence ID" value="PSK92978.1"/>
    <property type="molecule type" value="Genomic_DNA"/>
</dbReference>
<keyword evidence="2" id="KW-1185">Reference proteome</keyword>
<organism evidence="1 2">
    <name type="scientific">Haloactinopolyspora alba</name>
    <dbReference type="NCBI Taxonomy" id="648780"/>
    <lineage>
        <taxon>Bacteria</taxon>
        <taxon>Bacillati</taxon>
        <taxon>Actinomycetota</taxon>
        <taxon>Actinomycetes</taxon>
        <taxon>Jiangellales</taxon>
        <taxon>Jiangellaceae</taxon>
        <taxon>Haloactinopolyspora</taxon>
    </lineage>
</organism>
<accession>A0A2P8D6Z6</accession>